<evidence type="ECO:0000256" key="6">
    <source>
        <dbReference type="ARBA" id="ARBA00052504"/>
    </source>
</evidence>
<evidence type="ECO:0000256" key="3">
    <source>
        <dbReference type="ARBA" id="ARBA00022723"/>
    </source>
</evidence>
<evidence type="ECO:0000313" key="9">
    <source>
        <dbReference type="EMBL" id="CAD5110911.1"/>
    </source>
</evidence>
<dbReference type="NCBIfam" id="TIGR01509">
    <property type="entry name" value="HAD-SF-IA-v3"/>
    <property type="match status" value="1"/>
</dbReference>
<comment type="caution">
    <text evidence="9">The sequence shown here is derived from an EMBL/GenBank/DDBJ whole genome shotgun (WGS) entry which is preliminary data.</text>
</comment>
<evidence type="ECO:0000256" key="7">
    <source>
        <dbReference type="ARBA" id="ARBA00066578"/>
    </source>
</evidence>
<dbReference type="Gene3D" id="1.10.150.240">
    <property type="entry name" value="Putative phosphatase, domain 2"/>
    <property type="match status" value="1"/>
</dbReference>
<dbReference type="FunFam" id="1.10.150.240:FF:000001">
    <property type="entry name" value="Haloacid dehalogenase-like hydrolase domain"/>
    <property type="match status" value="1"/>
</dbReference>
<dbReference type="OrthoDB" id="40579at2759"/>
<proteinExistence type="inferred from homology"/>
<evidence type="ECO:0000256" key="4">
    <source>
        <dbReference type="ARBA" id="ARBA00022801"/>
    </source>
</evidence>
<dbReference type="SUPFAM" id="SSF56784">
    <property type="entry name" value="HAD-like"/>
    <property type="match status" value="1"/>
</dbReference>
<organism evidence="9 10">
    <name type="scientific">Dimorphilus gyrociliatus</name>
    <dbReference type="NCBI Taxonomy" id="2664684"/>
    <lineage>
        <taxon>Eukaryota</taxon>
        <taxon>Metazoa</taxon>
        <taxon>Spiralia</taxon>
        <taxon>Lophotrochozoa</taxon>
        <taxon>Annelida</taxon>
        <taxon>Polychaeta</taxon>
        <taxon>Polychaeta incertae sedis</taxon>
        <taxon>Dinophilidae</taxon>
        <taxon>Dimorphilus</taxon>
    </lineage>
</organism>
<accession>A0A7I8V422</accession>
<evidence type="ECO:0000256" key="5">
    <source>
        <dbReference type="ARBA" id="ARBA00022842"/>
    </source>
</evidence>
<dbReference type="InterPro" id="IPR006439">
    <property type="entry name" value="HAD-SF_hydro_IA"/>
</dbReference>
<comment type="similarity">
    <text evidence="2">Belongs to the HAD-like hydrolase superfamily. CbbY/CbbZ/Gph/YieH family.</text>
</comment>
<dbReference type="EMBL" id="CAJFCJ010000001">
    <property type="protein sequence ID" value="CAD5110911.1"/>
    <property type="molecule type" value="Genomic_DNA"/>
</dbReference>
<sequence>MDNKISHVIFDVDGLILDTEKLYTLILEEMLEKYNKKFTWDLKLKQMGKQEQEAAKVAIDELNLPITVEEYLKHMHEGQSRLFPKAELLPGAEKLIRHLHKHKIPIAVATGSNSYSYALKRQNHGELFDLFHHEVLASSDPEVHKGKPAPDVFLVAAKRFKNPPQDNKQVLVFEDAPNGVQSALAAGMKCVWIPDSNVSKSDWEQPLKGVNLILNSLQEFAPEEFGLPPF</sequence>
<evidence type="ECO:0000256" key="8">
    <source>
        <dbReference type="ARBA" id="ARBA00083904"/>
    </source>
</evidence>
<dbReference type="Pfam" id="PF00702">
    <property type="entry name" value="Hydrolase"/>
    <property type="match status" value="1"/>
</dbReference>
<dbReference type="Gene3D" id="3.40.50.1000">
    <property type="entry name" value="HAD superfamily/HAD-like"/>
    <property type="match status" value="1"/>
</dbReference>
<dbReference type="Proteomes" id="UP000549394">
    <property type="component" value="Unassembled WGS sequence"/>
</dbReference>
<keyword evidence="10" id="KW-1185">Reference proteome</keyword>
<dbReference type="PANTHER" id="PTHR18901">
    <property type="entry name" value="2-DEOXYGLUCOSE-6-PHOSPHATE PHOSPHATASE 2"/>
    <property type="match status" value="1"/>
</dbReference>
<dbReference type="SFLD" id="SFLDS00003">
    <property type="entry name" value="Haloacid_Dehalogenase"/>
    <property type="match status" value="1"/>
</dbReference>
<dbReference type="FunFam" id="3.40.50.1000:FF:000055">
    <property type="entry name" value="Haloacid dehalogenase-like hydrolase family protein"/>
    <property type="match status" value="1"/>
</dbReference>
<dbReference type="PANTHER" id="PTHR18901:SF38">
    <property type="entry name" value="PSEUDOURIDINE-5'-PHOSPHATASE"/>
    <property type="match status" value="1"/>
</dbReference>
<dbReference type="AlphaFoldDB" id="A0A7I8V422"/>
<evidence type="ECO:0000256" key="1">
    <source>
        <dbReference type="ARBA" id="ARBA00001946"/>
    </source>
</evidence>
<comment type="cofactor">
    <cofactor evidence="1">
        <name>Mg(2+)</name>
        <dbReference type="ChEBI" id="CHEBI:18420"/>
    </cofactor>
</comment>
<dbReference type="InterPro" id="IPR023198">
    <property type="entry name" value="PGP-like_dom2"/>
</dbReference>
<dbReference type="InterPro" id="IPR036412">
    <property type="entry name" value="HAD-like_sf"/>
</dbReference>
<gene>
    <name evidence="9" type="ORF">DGYR_LOCUS266</name>
</gene>
<keyword evidence="4" id="KW-0378">Hydrolase</keyword>
<reference evidence="9 10" key="1">
    <citation type="submission" date="2020-08" db="EMBL/GenBank/DDBJ databases">
        <authorList>
            <person name="Hejnol A."/>
        </authorList>
    </citation>
    <scope>NUCLEOTIDE SEQUENCE [LARGE SCALE GENOMIC DNA]</scope>
</reference>
<dbReference type="GO" id="GO:1990738">
    <property type="term" value="F:pseudouridine 5'-phosphatase activity"/>
    <property type="evidence" value="ECO:0007669"/>
    <property type="project" value="UniProtKB-EC"/>
</dbReference>
<evidence type="ECO:0000313" key="10">
    <source>
        <dbReference type="Proteomes" id="UP000549394"/>
    </source>
</evidence>
<comment type="catalytic activity">
    <reaction evidence="6">
        <text>psi-UMP + H2O = pseudouridine + phosphate</text>
        <dbReference type="Rhea" id="RHEA:10944"/>
        <dbReference type="ChEBI" id="CHEBI:15377"/>
        <dbReference type="ChEBI" id="CHEBI:17802"/>
        <dbReference type="ChEBI" id="CHEBI:43474"/>
        <dbReference type="ChEBI" id="CHEBI:58380"/>
        <dbReference type="EC" id="3.1.3.96"/>
    </reaction>
</comment>
<dbReference type="GO" id="GO:0046872">
    <property type="term" value="F:metal ion binding"/>
    <property type="evidence" value="ECO:0007669"/>
    <property type="project" value="UniProtKB-KW"/>
</dbReference>
<dbReference type="EC" id="3.1.3.96" evidence="7"/>
<dbReference type="InterPro" id="IPR023214">
    <property type="entry name" value="HAD_sf"/>
</dbReference>
<name>A0A7I8V422_9ANNE</name>
<keyword evidence="5" id="KW-0460">Magnesium</keyword>
<protein>
    <recommendedName>
        <fullName evidence="7">pseudouridine 5'-phosphatase</fullName>
        <ecNumber evidence="7">3.1.3.96</ecNumber>
    </recommendedName>
    <alternativeName>
        <fullName evidence="8">Pseudouridine-5'-monophosphatase</fullName>
    </alternativeName>
</protein>
<keyword evidence="3" id="KW-0479">Metal-binding</keyword>
<evidence type="ECO:0000256" key="2">
    <source>
        <dbReference type="ARBA" id="ARBA00006171"/>
    </source>
</evidence>
<dbReference type="SFLD" id="SFLDG01129">
    <property type="entry name" value="C1.5:_HAD__Beta-PGM__Phosphata"/>
    <property type="match status" value="1"/>
</dbReference>